<dbReference type="Proteomes" id="UP000219573">
    <property type="component" value="Unassembled WGS sequence"/>
</dbReference>
<protein>
    <submittedName>
        <fullName evidence="1">Uncharacterized protein</fullName>
    </submittedName>
</protein>
<reference evidence="2" key="1">
    <citation type="submission" date="2017-09" db="EMBL/GenBank/DDBJ databases">
        <authorList>
            <person name="Varghese N."/>
            <person name="Submissions S."/>
        </authorList>
    </citation>
    <scope>NUCLEOTIDE SEQUENCE [LARGE SCALE GENOMIC DNA]</scope>
    <source>
        <strain evidence="2">MSL47</strain>
    </source>
</reference>
<sequence length="362" mass="42088">MNRKDKEKLLILKREKKIRDSRGSLWEFCQTISPEFYQEHRWHLKLLCDTLQRLYEGTLVNEEGKVYTKLMMNMPPRHGKSRTLINFCKWVLGRKKSNRIITCSYNDDAATDFSRYTRDGIMEGKTYPHEIVYEDIFPESKIKKGNASYHQWALEGEFFNYKGAGIGGSITGKGCNISIVDDPVKDAETALNDRALDKIWTWYSGTFLSRKEEGAIEIVNMTRWAKKDICGRILAGPEGDEWYLLKLEAKDEEGKMLCPDLLSEKSYESLRVNMVPEIFRANYHQEPIDQKGKLYKYFQSYDELPESYDRIICYVDTADEGNDYLCAIVGVEYEGEIYVIDVLYTKEGMEVTESQTAELLVR</sequence>
<dbReference type="Pfam" id="PF03237">
    <property type="entry name" value="Terminase_6N"/>
    <property type="match status" value="1"/>
</dbReference>
<proteinExistence type="predicted"/>
<evidence type="ECO:0000313" key="1">
    <source>
        <dbReference type="EMBL" id="SNY44576.1"/>
    </source>
</evidence>
<evidence type="ECO:0000313" key="2">
    <source>
        <dbReference type="Proteomes" id="UP000219573"/>
    </source>
</evidence>
<accession>A0A285IC01</accession>
<organism evidence="1 2">
    <name type="scientific">Orenia metallireducens</name>
    <dbReference type="NCBI Taxonomy" id="1413210"/>
    <lineage>
        <taxon>Bacteria</taxon>
        <taxon>Bacillati</taxon>
        <taxon>Bacillota</taxon>
        <taxon>Clostridia</taxon>
        <taxon>Halanaerobiales</taxon>
        <taxon>Halobacteroidaceae</taxon>
        <taxon>Orenia</taxon>
    </lineage>
</organism>
<gene>
    <name evidence="1" type="ORF">SAMN06265827_13451</name>
</gene>
<keyword evidence="2" id="KW-1185">Reference proteome</keyword>
<dbReference type="AlphaFoldDB" id="A0A285IC01"/>
<name>A0A285IC01_9FIRM</name>
<dbReference type="RefSeq" id="WP_253250806.1">
    <property type="nucleotide sequence ID" value="NZ_OBDZ01000034.1"/>
</dbReference>
<dbReference type="EMBL" id="OBDZ01000034">
    <property type="protein sequence ID" value="SNY44576.1"/>
    <property type="molecule type" value="Genomic_DNA"/>
</dbReference>
<feature type="non-terminal residue" evidence="1">
    <location>
        <position position="362"/>
    </location>
</feature>